<dbReference type="EMBL" id="LQXV01000237">
    <property type="protein sequence ID" value="KXU06858.1"/>
    <property type="molecule type" value="Genomic_DNA"/>
</dbReference>
<feature type="transmembrane region" description="Helical" evidence="6">
    <location>
        <begin position="22"/>
        <end position="45"/>
    </location>
</feature>
<keyword evidence="5 6" id="KW-0472">Membrane</keyword>
<evidence type="ECO:0000313" key="13">
    <source>
        <dbReference type="Proteomes" id="UP000027584"/>
    </source>
</evidence>
<gene>
    <name evidence="12" type="primary">ybhL</name>
    <name evidence="7" type="ORF">BN963_SGAL_01167</name>
    <name evidence="12" type="ORF">NCTC13773_02044</name>
    <name evidence="10" type="ORF">SAMN04487839_102289</name>
    <name evidence="11" type="ORF">SAMN05660328_102116</name>
    <name evidence="8" type="ORF">SGADD02_00630</name>
    <name evidence="9" type="ORF">SGADD03_01303</name>
</gene>
<comment type="subcellular location">
    <subcellularLocation>
        <location evidence="1">Membrane</location>
        <topology evidence="1">Multi-pass membrane protein</topology>
    </subcellularLocation>
</comment>
<protein>
    <submittedName>
        <fullName evidence="7 8">Membrane protein</fullName>
    </submittedName>
</protein>
<evidence type="ECO:0000313" key="11">
    <source>
        <dbReference type="EMBL" id="SFU47341.1"/>
    </source>
</evidence>
<evidence type="ECO:0000256" key="2">
    <source>
        <dbReference type="ARBA" id="ARBA00010350"/>
    </source>
</evidence>
<dbReference type="CDD" id="cd10432">
    <property type="entry name" value="BI-1-like_bacterial"/>
    <property type="match status" value="1"/>
</dbReference>
<dbReference type="GeneID" id="57920548"/>
<keyword evidence="17" id="KW-1185">Reference proteome</keyword>
<evidence type="ECO:0000313" key="10">
    <source>
        <dbReference type="EMBL" id="SEM08552.1"/>
    </source>
</evidence>
<dbReference type="Proteomes" id="UP000249013">
    <property type="component" value="Chromosome 1"/>
</dbReference>
<dbReference type="InterPro" id="IPR006214">
    <property type="entry name" value="Bax_inhibitor_1-related"/>
</dbReference>
<dbReference type="Proteomes" id="UP000071927">
    <property type="component" value="Unassembled WGS sequence"/>
</dbReference>
<evidence type="ECO:0000313" key="12">
    <source>
        <dbReference type="EMBL" id="SQG80216.1"/>
    </source>
</evidence>
<feature type="transmembrane region" description="Helical" evidence="6">
    <location>
        <begin position="139"/>
        <end position="160"/>
    </location>
</feature>
<evidence type="ECO:0000313" key="7">
    <source>
        <dbReference type="EMBL" id="CDO17972.1"/>
    </source>
</evidence>
<reference evidence="12 18" key="6">
    <citation type="submission" date="2018-06" db="EMBL/GenBank/DDBJ databases">
        <authorList>
            <consortium name="Pathogen Informatics"/>
            <person name="Doyle S."/>
        </authorList>
    </citation>
    <scope>NUCLEOTIDE SEQUENCE [LARGE SCALE GENOMIC DNA]</scope>
    <source>
        <strain evidence="12 18">NCTC13773</strain>
    </source>
</reference>
<evidence type="ECO:0000256" key="5">
    <source>
        <dbReference type="ARBA" id="ARBA00023136"/>
    </source>
</evidence>
<evidence type="ECO:0000313" key="9">
    <source>
        <dbReference type="EMBL" id="KXU06858.1"/>
    </source>
</evidence>
<evidence type="ECO:0000313" key="15">
    <source>
        <dbReference type="Proteomes" id="UP000071927"/>
    </source>
</evidence>
<dbReference type="Proteomes" id="UP000070198">
    <property type="component" value="Unassembled WGS sequence"/>
</dbReference>
<dbReference type="RefSeq" id="WP_009854805.1">
    <property type="nucleotide sequence ID" value="NZ_CP054015.1"/>
</dbReference>
<dbReference type="Proteomes" id="UP000182764">
    <property type="component" value="Unassembled WGS sequence"/>
</dbReference>
<feature type="transmembrane region" description="Helical" evidence="6">
    <location>
        <begin position="57"/>
        <end position="77"/>
    </location>
</feature>
<reference evidence="17" key="4">
    <citation type="submission" date="2016-10" db="EMBL/GenBank/DDBJ databases">
        <authorList>
            <person name="Varghese N."/>
            <person name="Submissions S."/>
        </authorList>
    </citation>
    <scope>NUCLEOTIDE SEQUENCE [LARGE SCALE GENOMIC DNA]</scope>
    <source>
        <strain evidence="17">LMG 15572</strain>
    </source>
</reference>
<dbReference type="PANTHER" id="PTHR23291:SF50">
    <property type="entry name" value="PROTEIN LIFEGUARD 4"/>
    <property type="match status" value="1"/>
</dbReference>
<organism evidence="7 13">
    <name type="scientific">Streptococcus gallolyticus</name>
    <dbReference type="NCBI Taxonomy" id="315405"/>
    <lineage>
        <taxon>Bacteria</taxon>
        <taxon>Bacillati</taxon>
        <taxon>Bacillota</taxon>
        <taxon>Bacilli</taxon>
        <taxon>Lactobacillales</taxon>
        <taxon>Streptococcaceae</taxon>
        <taxon>Streptococcus</taxon>
    </lineage>
</organism>
<reference evidence="14 15" key="3">
    <citation type="submission" date="2016-01" db="EMBL/GenBank/DDBJ databases">
        <title>Highly variable Streptococcus oralis are common among viridans streptococci isolated from primates.</title>
        <authorList>
            <person name="Denapaite D."/>
            <person name="Rieger M."/>
            <person name="Koendgen S."/>
            <person name="Brueckner R."/>
            <person name="Ochigava I."/>
            <person name="Kappeler P."/>
            <person name="Maetz-Rensing K."/>
            <person name="Leendertz F."/>
            <person name="Hakenbeck R."/>
        </authorList>
    </citation>
    <scope>NUCLEOTIDE SEQUENCE [LARGE SCALE GENOMIC DNA]</scope>
    <source>
        <strain evidence="8 14">DD02</strain>
        <strain evidence="9 15">DD03</strain>
    </source>
</reference>
<feature type="transmembrane region" description="Helical" evidence="6">
    <location>
        <begin position="166"/>
        <end position="183"/>
    </location>
</feature>
<proteinExistence type="inferred from homology"/>
<dbReference type="GO" id="GO:0005886">
    <property type="term" value="C:plasma membrane"/>
    <property type="evidence" value="ECO:0007669"/>
    <property type="project" value="TreeGrafter"/>
</dbReference>
<dbReference type="EMBL" id="LS483409">
    <property type="protein sequence ID" value="SQG80216.1"/>
    <property type="molecule type" value="Genomic_DNA"/>
</dbReference>
<sequence length="230" mass="25029">MNHNDVIYTQTDSALNRFFAKIYGLVGVGIGLSALVSFLMLYVFTDNMVNIIVYHPFVYYGAIFLELALVFLASNAARKNTPAALPLFLFYSALNGFTLSFVIVAYTQTTVVQAFVSSALVFGVMAIIGTFVKRDLSGMAKALMAALIGIIIASLVNMFIGSGTMSYIISIISVLIFSGLIAYDNQMIKRVYESTGGNVGDGWAISMALSLYLDFINLFLSLLRIFGSDD</sequence>
<dbReference type="EMBL" id="LQOF01000084">
    <property type="protein sequence ID" value="KXT72034.1"/>
    <property type="molecule type" value="Genomic_DNA"/>
</dbReference>
<reference evidence="10 16" key="5">
    <citation type="submission" date="2016-10" db="EMBL/GenBank/DDBJ databases">
        <authorList>
            <person name="de Groot N.N."/>
        </authorList>
    </citation>
    <scope>NUCLEOTIDE SEQUENCE [LARGE SCALE GENOMIC DNA]</scope>
    <source>
        <strain evidence="11">LMG 15572</strain>
        <strain evidence="10 16">VTM1R29</strain>
    </source>
</reference>
<dbReference type="AlphaFoldDB" id="A0A060RHF8"/>
<reference evidence="7 13" key="2">
    <citation type="submission" date="2014-05" db="EMBL/GenBank/DDBJ databases">
        <title>Genome sequence of Streptococcus gallolyticus.</title>
        <authorList>
            <person name="Del Campo R."/>
        </authorList>
    </citation>
    <scope>NUCLEOTIDE SEQUENCE [LARGE SCALE GENOMIC DNA]</scope>
    <source>
        <strain evidence="7 13">LMG17956</strain>
    </source>
</reference>
<feature type="transmembrane region" description="Helical" evidence="6">
    <location>
        <begin position="203"/>
        <end position="226"/>
    </location>
</feature>
<evidence type="ECO:0000313" key="17">
    <source>
        <dbReference type="Proteomes" id="UP000183629"/>
    </source>
</evidence>
<evidence type="ECO:0000256" key="3">
    <source>
        <dbReference type="ARBA" id="ARBA00022692"/>
    </source>
</evidence>
<keyword evidence="4 6" id="KW-1133">Transmembrane helix</keyword>
<dbReference type="EMBL" id="FPBN01000002">
    <property type="protein sequence ID" value="SFU47341.1"/>
    <property type="molecule type" value="Genomic_DNA"/>
</dbReference>
<dbReference type="EMBL" id="CCBC010000146">
    <property type="protein sequence ID" value="CDO17972.1"/>
    <property type="molecule type" value="Genomic_DNA"/>
</dbReference>
<comment type="similarity">
    <text evidence="2 6">Belongs to the BI1 family.</text>
</comment>
<dbReference type="Proteomes" id="UP000183629">
    <property type="component" value="Unassembled WGS sequence"/>
</dbReference>
<dbReference type="Pfam" id="PF01027">
    <property type="entry name" value="Bax1-I"/>
    <property type="match status" value="1"/>
</dbReference>
<dbReference type="EMBL" id="FOBM01000002">
    <property type="protein sequence ID" value="SEM08552.1"/>
    <property type="molecule type" value="Genomic_DNA"/>
</dbReference>
<feature type="transmembrane region" description="Helical" evidence="6">
    <location>
        <begin position="84"/>
        <end position="106"/>
    </location>
</feature>
<dbReference type="Proteomes" id="UP000027584">
    <property type="component" value="Unassembled WGS sequence"/>
</dbReference>
<reference evidence="7 13" key="1">
    <citation type="submission" date="2014-02" db="EMBL/GenBank/DDBJ databases">
        <authorList>
            <person name="Manrique M."/>
        </authorList>
    </citation>
    <scope>NUCLEOTIDE SEQUENCE [LARGE SCALE GENOMIC DNA]</scope>
    <source>
        <strain evidence="7 13">LMG17956</strain>
    </source>
</reference>
<evidence type="ECO:0000256" key="1">
    <source>
        <dbReference type="ARBA" id="ARBA00004141"/>
    </source>
</evidence>
<evidence type="ECO:0000313" key="18">
    <source>
        <dbReference type="Proteomes" id="UP000249013"/>
    </source>
</evidence>
<dbReference type="PATRIC" id="fig|315405.11.peg.712"/>
<dbReference type="PANTHER" id="PTHR23291">
    <property type="entry name" value="BAX INHIBITOR-RELATED"/>
    <property type="match status" value="1"/>
</dbReference>
<name>A0A060RHF8_9STRE</name>
<evidence type="ECO:0000313" key="16">
    <source>
        <dbReference type="Proteomes" id="UP000182764"/>
    </source>
</evidence>
<dbReference type="OMA" id="FGVMSLY"/>
<evidence type="ECO:0000256" key="6">
    <source>
        <dbReference type="RuleBase" id="RU004379"/>
    </source>
</evidence>
<feature type="transmembrane region" description="Helical" evidence="6">
    <location>
        <begin position="112"/>
        <end position="132"/>
    </location>
</feature>
<evidence type="ECO:0000313" key="8">
    <source>
        <dbReference type="EMBL" id="KXT72034.1"/>
    </source>
</evidence>
<keyword evidence="3 6" id="KW-0812">Transmembrane</keyword>
<evidence type="ECO:0000256" key="4">
    <source>
        <dbReference type="ARBA" id="ARBA00022989"/>
    </source>
</evidence>
<evidence type="ECO:0000313" key="14">
    <source>
        <dbReference type="Proteomes" id="UP000070198"/>
    </source>
</evidence>
<accession>A0A060RHF8</accession>